<gene>
    <name evidence="8" type="ORF">METZ01_LOCUS61199</name>
</gene>
<dbReference type="PANTHER" id="PTHR30294">
    <property type="entry name" value="MEMBRANE COMPONENT OF ABC TRANSPORTER YHHJ-RELATED"/>
    <property type="match status" value="1"/>
</dbReference>
<keyword evidence="4 6" id="KW-1133">Transmembrane helix</keyword>
<dbReference type="EMBL" id="UINC01003676">
    <property type="protein sequence ID" value="SVA08345.1"/>
    <property type="molecule type" value="Genomic_DNA"/>
</dbReference>
<evidence type="ECO:0000256" key="3">
    <source>
        <dbReference type="ARBA" id="ARBA00022692"/>
    </source>
</evidence>
<dbReference type="InterPro" id="IPR013525">
    <property type="entry name" value="ABC2_TM"/>
</dbReference>
<keyword evidence="3 6" id="KW-0812">Transmembrane</keyword>
<feature type="domain" description="ABC-2 type transporter transmembrane" evidence="7">
    <location>
        <begin position="51"/>
        <end position="168"/>
    </location>
</feature>
<feature type="transmembrane region" description="Helical" evidence="6">
    <location>
        <begin position="128"/>
        <end position="146"/>
    </location>
</feature>
<evidence type="ECO:0000256" key="6">
    <source>
        <dbReference type="SAM" id="Phobius"/>
    </source>
</evidence>
<evidence type="ECO:0000259" key="7">
    <source>
        <dbReference type="Pfam" id="PF12698"/>
    </source>
</evidence>
<keyword evidence="2" id="KW-1003">Cell membrane</keyword>
<evidence type="ECO:0000256" key="2">
    <source>
        <dbReference type="ARBA" id="ARBA00022475"/>
    </source>
</evidence>
<dbReference type="Pfam" id="PF12698">
    <property type="entry name" value="ABC2_membrane_3"/>
    <property type="match status" value="1"/>
</dbReference>
<sequence>MFALLFGYFYYTILNFFVRQSMQVSQFDFGGPAALNINQQMIRPLLLNASVFVLFVLPMVTMRTYSEEKRSGTMELLLTSPLSDLQIVMGKFLGAMGLYVMMLIVTLLHIGLLFIYGNPEWPPVLVGYLGLLLLGGCFVSAGLLISSMTKNQIVAGIVTFAVFLMLWVINWLGDSASPLTQTVLSYLSITEHFEDFSRGVLDTKHVIYYLSFIVFGLFLTVKSLDRERWKG</sequence>
<proteinExistence type="predicted"/>
<comment type="subcellular location">
    <subcellularLocation>
        <location evidence="1">Cell membrane</location>
        <topology evidence="1">Multi-pass membrane protein</topology>
    </subcellularLocation>
</comment>
<dbReference type="PANTHER" id="PTHR30294:SF29">
    <property type="entry name" value="MULTIDRUG ABC TRANSPORTER PERMEASE YBHS-RELATED"/>
    <property type="match status" value="1"/>
</dbReference>
<evidence type="ECO:0000313" key="8">
    <source>
        <dbReference type="EMBL" id="SVA08345.1"/>
    </source>
</evidence>
<feature type="transmembrane region" description="Helical" evidence="6">
    <location>
        <begin position="45"/>
        <end position="65"/>
    </location>
</feature>
<reference evidence="8" key="1">
    <citation type="submission" date="2018-05" db="EMBL/GenBank/DDBJ databases">
        <authorList>
            <person name="Lanie J.A."/>
            <person name="Ng W.-L."/>
            <person name="Kazmierczak K.M."/>
            <person name="Andrzejewski T.M."/>
            <person name="Davidsen T.M."/>
            <person name="Wayne K.J."/>
            <person name="Tettelin H."/>
            <person name="Glass J.I."/>
            <person name="Rusch D."/>
            <person name="Podicherti R."/>
            <person name="Tsui H.-C.T."/>
            <person name="Winkler M.E."/>
        </authorList>
    </citation>
    <scope>NUCLEOTIDE SEQUENCE</scope>
</reference>
<dbReference type="GO" id="GO:0005886">
    <property type="term" value="C:plasma membrane"/>
    <property type="evidence" value="ECO:0007669"/>
    <property type="project" value="UniProtKB-SubCell"/>
</dbReference>
<evidence type="ECO:0000256" key="1">
    <source>
        <dbReference type="ARBA" id="ARBA00004651"/>
    </source>
</evidence>
<organism evidence="8">
    <name type="scientific">marine metagenome</name>
    <dbReference type="NCBI Taxonomy" id="408172"/>
    <lineage>
        <taxon>unclassified sequences</taxon>
        <taxon>metagenomes</taxon>
        <taxon>ecological metagenomes</taxon>
    </lineage>
</organism>
<evidence type="ECO:0000256" key="4">
    <source>
        <dbReference type="ARBA" id="ARBA00022989"/>
    </source>
</evidence>
<dbReference type="AlphaFoldDB" id="A0A381SWF6"/>
<feature type="transmembrane region" description="Helical" evidence="6">
    <location>
        <begin position="206"/>
        <end position="224"/>
    </location>
</feature>
<evidence type="ECO:0000256" key="5">
    <source>
        <dbReference type="ARBA" id="ARBA00023136"/>
    </source>
</evidence>
<feature type="transmembrane region" description="Helical" evidence="6">
    <location>
        <begin position="153"/>
        <end position="173"/>
    </location>
</feature>
<dbReference type="GO" id="GO:0140359">
    <property type="term" value="F:ABC-type transporter activity"/>
    <property type="evidence" value="ECO:0007669"/>
    <property type="project" value="InterPro"/>
</dbReference>
<keyword evidence="5 6" id="KW-0472">Membrane</keyword>
<feature type="transmembrane region" description="Helical" evidence="6">
    <location>
        <begin position="92"/>
        <end position="116"/>
    </location>
</feature>
<accession>A0A381SWF6</accession>
<name>A0A381SWF6_9ZZZZ</name>
<protein>
    <recommendedName>
        <fullName evidence="7">ABC-2 type transporter transmembrane domain-containing protein</fullName>
    </recommendedName>
</protein>
<dbReference type="InterPro" id="IPR051449">
    <property type="entry name" value="ABC-2_transporter_component"/>
</dbReference>